<evidence type="ECO:0000256" key="6">
    <source>
        <dbReference type="ARBA" id="ARBA00023251"/>
    </source>
</evidence>
<sequence>MATPSADVGGGRPRGGPAESGSRHGPAESDGRETVIRTEGLTKVYPKTGFAAVDRLDLRVYRGEIFGLLGPNGAGKTTTVGMLTTRVVPTGGSAYIGDIDVIAHPTLAKQISAVVTQENTLDRALTVWENLYYHGLLFGIPSRRSRRQADELLERFHLSKWSAASVYALSGGMAQRLLVARAIFHRPAVLFLDEPTAGLDPQSRLALWDVLDRLIADGQTILLTTHNMEEADHLCDRVAIIDHGRILALDNPGALKESVGADTVVTVATSGDAGELADRLRRDIGSVVRTRLVDGGVELQVKGNDRILSRVVASAEAGGFDLVDLSISESSLETVFIGLTGKELRD</sequence>
<comment type="subcellular location">
    <subcellularLocation>
        <location evidence="1">Cell membrane</location>
        <topology evidence="1">Peripheral membrane protein</topology>
    </subcellularLocation>
</comment>
<evidence type="ECO:0000313" key="9">
    <source>
        <dbReference type="EMBL" id="TBO58130.1"/>
    </source>
</evidence>
<dbReference type="InterPro" id="IPR003439">
    <property type="entry name" value="ABC_transporter-like_ATP-bd"/>
</dbReference>
<dbReference type="GO" id="GO:0016887">
    <property type="term" value="F:ATP hydrolysis activity"/>
    <property type="evidence" value="ECO:0007669"/>
    <property type="project" value="InterPro"/>
</dbReference>
<dbReference type="InterPro" id="IPR050763">
    <property type="entry name" value="ABC_transporter_ATP-binding"/>
</dbReference>
<evidence type="ECO:0000256" key="3">
    <source>
        <dbReference type="ARBA" id="ARBA00022448"/>
    </source>
</evidence>
<dbReference type="AlphaFoldDB" id="A0A4Q9HV82"/>
<evidence type="ECO:0000256" key="7">
    <source>
        <dbReference type="SAM" id="MobiDB-lite"/>
    </source>
</evidence>
<evidence type="ECO:0000256" key="1">
    <source>
        <dbReference type="ARBA" id="ARBA00004202"/>
    </source>
</evidence>
<keyword evidence="4" id="KW-0547">Nucleotide-binding</keyword>
<dbReference type="SUPFAM" id="SSF52540">
    <property type="entry name" value="P-loop containing nucleoside triphosphate hydrolases"/>
    <property type="match status" value="1"/>
</dbReference>
<dbReference type="InterPro" id="IPR003593">
    <property type="entry name" value="AAA+_ATPase"/>
</dbReference>
<feature type="region of interest" description="Disordered" evidence="7">
    <location>
        <begin position="1"/>
        <end position="33"/>
    </location>
</feature>
<feature type="compositionally biased region" description="Basic and acidic residues" evidence="7">
    <location>
        <begin position="21"/>
        <end position="33"/>
    </location>
</feature>
<reference evidence="9 10" key="1">
    <citation type="submission" date="2019-02" db="EMBL/GenBank/DDBJ databases">
        <title>Draft Genome Sequence of Streptomyces sp. AM-2504, identified by 16S rRNA comparative analysis as a Streptomyces Kasugaensis strain.</title>
        <authorList>
            <person name="Napolioni V."/>
            <person name="Giuliodori A.M."/>
            <person name="Spurio R."/>
            <person name="Fabbretti A."/>
        </authorList>
    </citation>
    <scope>NUCLEOTIDE SEQUENCE [LARGE SCALE GENOMIC DNA]</scope>
    <source>
        <strain evidence="9 10">AM-2504</strain>
    </source>
</reference>
<dbReference type="PROSITE" id="PS00211">
    <property type="entry name" value="ABC_TRANSPORTER_1"/>
    <property type="match status" value="1"/>
</dbReference>
<organism evidence="9 10">
    <name type="scientific">Streptomyces kasugaensis</name>
    <dbReference type="NCBI Taxonomy" id="1946"/>
    <lineage>
        <taxon>Bacteria</taxon>
        <taxon>Bacillati</taxon>
        <taxon>Actinomycetota</taxon>
        <taxon>Actinomycetes</taxon>
        <taxon>Kitasatosporales</taxon>
        <taxon>Streptomycetaceae</taxon>
        <taxon>Streptomyces</taxon>
    </lineage>
</organism>
<dbReference type="Proteomes" id="UP000292452">
    <property type="component" value="Unassembled WGS sequence"/>
</dbReference>
<keyword evidence="5 9" id="KW-0067">ATP-binding</keyword>
<dbReference type="EMBL" id="SIXH01000162">
    <property type="protein sequence ID" value="TBO58130.1"/>
    <property type="molecule type" value="Genomic_DNA"/>
</dbReference>
<gene>
    <name evidence="9" type="ORF">EYS09_19045</name>
</gene>
<keyword evidence="3" id="KW-0813">Transport</keyword>
<name>A0A4Q9HV82_STRKA</name>
<dbReference type="RefSeq" id="WP_131124146.1">
    <property type="nucleotide sequence ID" value="NZ_SIXH01000162.1"/>
</dbReference>
<evidence type="ECO:0000256" key="4">
    <source>
        <dbReference type="ARBA" id="ARBA00022741"/>
    </source>
</evidence>
<protein>
    <submittedName>
        <fullName evidence="9">ATP-binding cassette domain-containing protein</fullName>
    </submittedName>
</protein>
<dbReference type="PANTHER" id="PTHR42711:SF5">
    <property type="entry name" value="ABC TRANSPORTER ATP-BINDING PROTEIN NATA"/>
    <property type="match status" value="1"/>
</dbReference>
<dbReference type="GO" id="GO:0005524">
    <property type="term" value="F:ATP binding"/>
    <property type="evidence" value="ECO:0007669"/>
    <property type="project" value="UniProtKB-KW"/>
</dbReference>
<dbReference type="GO" id="GO:0046677">
    <property type="term" value="P:response to antibiotic"/>
    <property type="evidence" value="ECO:0007669"/>
    <property type="project" value="UniProtKB-KW"/>
</dbReference>
<dbReference type="GO" id="GO:0005886">
    <property type="term" value="C:plasma membrane"/>
    <property type="evidence" value="ECO:0007669"/>
    <property type="project" value="UniProtKB-SubCell"/>
</dbReference>
<dbReference type="PROSITE" id="PS50893">
    <property type="entry name" value="ABC_TRANSPORTER_2"/>
    <property type="match status" value="1"/>
</dbReference>
<comment type="caution">
    <text evidence="9">The sequence shown here is derived from an EMBL/GenBank/DDBJ whole genome shotgun (WGS) entry which is preliminary data.</text>
</comment>
<keyword evidence="6" id="KW-0046">Antibiotic resistance</keyword>
<dbReference type="InterPro" id="IPR027417">
    <property type="entry name" value="P-loop_NTPase"/>
</dbReference>
<evidence type="ECO:0000256" key="2">
    <source>
        <dbReference type="ARBA" id="ARBA00005417"/>
    </source>
</evidence>
<dbReference type="Pfam" id="PF00005">
    <property type="entry name" value="ABC_tran"/>
    <property type="match status" value="1"/>
</dbReference>
<dbReference type="SMART" id="SM00382">
    <property type="entry name" value="AAA"/>
    <property type="match status" value="1"/>
</dbReference>
<evidence type="ECO:0000313" key="10">
    <source>
        <dbReference type="Proteomes" id="UP000292452"/>
    </source>
</evidence>
<feature type="domain" description="ABC transporter" evidence="8">
    <location>
        <begin position="36"/>
        <end position="268"/>
    </location>
</feature>
<dbReference type="Gene3D" id="3.40.50.300">
    <property type="entry name" value="P-loop containing nucleotide triphosphate hydrolases"/>
    <property type="match status" value="1"/>
</dbReference>
<evidence type="ECO:0000256" key="5">
    <source>
        <dbReference type="ARBA" id="ARBA00022840"/>
    </source>
</evidence>
<keyword evidence="10" id="KW-1185">Reference proteome</keyword>
<accession>A0A4Q9HV82</accession>
<evidence type="ECO:0000259" key="8">
    <source>
        <dbReference type="PROSITE" id="PS50893"/>
    </source>
</evidence>
<dbReference type="InterPro" id="IPR017871">
    <property type="entry name" value="ABC_transporter-like_CS"/>
</dbReference>
<proteinExistence type="inferred from homology"/>
<comment type="similarity">
    <text evidence="2">Belongs to the ABC transporter superfamily.</text>
</comment>
<dbReference type="PANTHER" id="PTHR42711">
    <property type="entry name" value="ABC TRANSPORTER ATP-BINDING PROTEIN"/>
    <property type="match status" value="1"/>
</dbReference>